<sequence>MQTQELETPEGCGPSTFRPMPMPWSRRAWLRGGCAAGLVAALPPLALAQGSRLDKPVRIVVAYGAGGASDSIARYVGEAIAQRGGKPAIVENRPGADGNIAAEYVLRAPGDAYNLLVSGSSTHAANATIYRKLGYSPQGDFTPLATMATTPYAMLVNPRRIAQATATDFLAWARREGTQLSFASANVGGRIAGERFKQLTRINAVNVPYKSSAQAMTDLIGGQFDYYFCDMLTALPQVKAGTVHALALSSAQRIPSLPDVPTVAELGYPDFDVSSWIAVWSARAATPPAVSVLLSQWVGEALSGAAGKDFLVGKGLVPTPVSPEHLLFLQERDTRLWGRIITEAGMTAP</sequence>
<dbReference type="PIRSF" id="PIRSF017082">
    <property type="entry name" value="YflP"/>
    <property type="match status" value="1"/>
</dbReference>
<dbReference type="InterPro" id="IPR005064">
    <property type="entry name" value="BUG"/>
</dbReference>
<dbReference type="SUPFAM" id="SSF53850">
    <property type="entry name" value="Periplasmic binding protein-like II"/>
    <property type="match status" value="1"/>
</dbReference>
<accession>A0ABW5EMU5</accession>
<dbReference type="Pfam" id="PF03401">
    <property type="entry name" value="TctC"/>
    <property type="match status" value="1"/>
</dbReference>
<protein>
    <submittedName>
        <fullName evidence="2">Bug family tripartite tricarboxylate transporter substrate binding protein</fullName>
    </submittedName>
</protein>
<dbReference type="EMBL" id="JBHUIG010000004">
    <property type="protein sequence ID" value="MFD2318194.1"/>
    <property type="molecule type" value="Genomic_DNA"/>
</dbReference>
<evidence type="ECO:0000256" key="1">
    <source>
        <dbReference type="ARBA" id="ARBA00006987"/>
    </source>
</evidence>
<reference evidence="3" key="1">
    <citation type="journal article" date="2019" name="Int. J. Syst. Evol. Microbiol.">
        <title>The Global Catalogue of Microorganisms (GCM) 10K type strain sequencing project: providing services to taxonomists for standard genome sequencing and annotation.</title>
        <authorList>
            <consortium name="The Broad Institute Genomics Platform"/>
            <consortium name="The Broad Institute Genome Sequencing Center for Infectious Disease"/>
            <person name="Wu L."/>
            <person name="Ma J."/>
        </authorList>
    </citation>
    <scope>NUCLEOTIDE SEQUENCE [LARGE SCALE GENOMIC DNA]</scope>
    <source>
        <strain evidence="3">CCUG 62793</strain>
    </source>
</reference>
<name>A0ABW5EMU5_9BURK</name>
<gene>
    <name evidence="2" type="ORF">ACFSPV_05730</name>
</gene>
<dbReference type="InterPro" id="IPR006311">
    <property type="entry name" value="TAT_signal"/>
</dbReference>
<dbReference type="RefSeq" id="WP_380105182.1">
    <property type="nucleotide sequence ID" value="NZ_JBHSIH010000001.1"/>
</dbReference>
<dbReference type="PANTHER" id="PTHR42928">
    <property type="entry name" value="TRICARBOXYLATE-BINDING PROTEIN"/>
    <property type="match status" value="1"/>
</dbReference>
<evidence type="ECO:0000313" key="2">
    <source>
        <dbReference type="EMBL" id="MFD2318194.1"/>
    </source>
</evidence>
<dbReference type="InterPro" id="IPR042100">
    <property type="entry name" value="Bug_dom1"/>
</dbReference>
<evidence type="ECO:0000313" key="3">
    <source>
        <dbReference type="Proteomes" id="UP001597287"/>
    </source>
</evidence>
<comment type="similarity">
    <text evidence="1">Belongs to the UPF0065 (bug) family.</text>
</comment>
<dbReference type="Gene3D" id="3.40.190.150">
    <property type="entry name" value="Bordetella uptake gene, domain 1"/>
    <property type="match status" value="1"/>
</dbReference>
<dbReference type="Proteomes" id="UP001597287">
    <property type="component" value="Unassembled WGS sequence"/>
</dbReference>
<dbReference type="PANTHER" id="PTHR42928:SF5">
    <property type="entry name" value="BLR1237 PROTEIN"/>
    <property type="match status" value="1"/>
</dbReference>
<proteinExistence type="inferred from homology"/>
<dbReference type="PROSITE" id="PS51318">
    <property type="entry name" value="TAT"/>
    <property type="match status" value="1"/>
</dbReference>
<comment type="caution">
    <text evidence="2">The sequence shown here is derived from an EMBL/GenBank/DDBJ whole genome shotgun (WGS) entry which is preliminary data.</text>
</comment>
<dbReference type="CDD" id="cd07012">
    <property type="entry name" value="PBP2_Bug_TTT"/>
    <property type="match status" value="1"/>
</dbReference>
<keyword evidence="3" id="KW-1185">Reference proteome</keyword>
<dbReference type="Gene3D" id="3.40.190.10">
    <property type="entry name" value="Periplasmic binding protein-like II"/>
    <property type="match status" value="1"/>
</dbReference>
<organism evidence="2 3">
    <name type="scientific">Delftia deserti</name>
    <dbReference type="NCBI Taxonomy" id="1651218"/>
    <lineage>
        <taxon>Bacteria</taxon>
        <taxon>Pseudomonadati</taxon>
        <taxon>Pseudomonadota</taxon>
        <taxon>Betaproteobacteria</taxon>
        <taxon>Burkholderiales</taxon>
        <taxon>Comamonadaceae</taxon>
        <taxon>Delftia</taxon>
    </lineage>
</organism>